<dbReference type="Pfam" id="PF25071">
    <property type="entry name" value="DUF7795"/>
    <property type="match status" value="1"/>
</dbReference>
<dbReference type="RefSeq" id="XP_015890421.3">
    <property type="nucleotide sequence ID" value="XM_016034935.4"/>
</dbReference>
<dbReference type="PANTHER" id="PTHR35305:SF2">
    <property type="entry name" value="FAD-BINDING PROTEIN"/>
    <property type="match status" value="1"/>
</dbReference>
<dbReference type="GeneID" id="107425008"/>
<evidence type="ECO:0000313" key="4">
    <source>
        <dbReference type="RefSeq" id="XP_015890422.3"/>
    </source>
</evidence>
<feature type="domain" description="DUF7795" evidence="1">
    <location>
        <begin position="11"/>
        <end position="131"/>
    </location>
</feature>
<evidence type="ECO:0000313" key="2">
    <source>
        <dbReference type="Proteomes" id="UP001652623"/>
    </source>
</evidence>
<dbReference type="RefSeq" id="XP_015890422.3">
    <property type="nucleotide sequence ID" value="XM_016034936.4"/>
</dbReference>
<evidence type="ECO:0000313" key="3">
    <source>
        <dbReference type="RefSeq" id="XP_015890421.3"/>
    </source>
</evidence>
<organism evidence="2 3">
    <name type="scientific">Ziziphus jujuba</name>
    <name type="common">Chinese jujube</name>
    <name type="synonym">Ziziphus sativa</name>
    <dbReference type="NCBI Taxonomy" id="326968"/>
    <lineage>
        <taxon>Eukaryota</taxon>
        <taxon>Viridiplantae</taxon>
        <taxon>Streptophyta</taxon>
        <taxon>Embryophyta</taxon>
        <taxon>Tracheophyta</taxon>
        <taxon>Spermatophyta</taxon>
        <taxon>Magnoliopsida</taxon>
        <taxon>eudicotyledons</taxon>
        <taxon>Gunneridae</taxon>
        <taxon>Pentapetalae</taxon>
        <taxon>rosids</taxon>
        <taxon>fabids</taxon>
        <taxon>Rosales</taxon>
        <taxon>Rhamnaceae</taxon>
        <taxon>Paliureae</taxon>
        <taxon>Ziziphus</taxon>
    </lineage>
</organism>
<sequence length="232" mass="26207">MGSEEGKSNLDLHEKIFNIYKDFMARVTKFEELVAVGSRLLVGFQQGLEFLRRPPIDNTSGLIKSVIKANQTKRIQSYLEAGCRNTHDGVQNVSKLHTCQLGLQDYLSEGRSILNQLEFLMEDVTNAMQSAMGNSPLSEDEDFDTGINEQATRDDKEGSAPSHIKRYDVTDFAVLMGAIYSMVKKEYVMQEKIVSSLNLKSSSGELESYCLMWSLRPLINDDIMHQAWKLIP</sequence>
<keyword evidence="2" id="KW-1185">Reference proteome</keyword>
<dbReference type="PANTHER" id="PTHR35305">
    <property type="entry name" value="FAD-BINDING PROTEIN"/>
    <property type="match status" value="1"/>
</dbReference>
<dbReference type="Proteomes" id="UP001652623">
    <property type="component" value="Chromosome 7"/>
</dbReference>
<proteinExistence type="predicted"/>
<dbReference type="InterPro" id="IPR056697">
    <property type="entry name" value="DUF7795"/>
</dbReference>
<protein>
    <submittedName>
        <fullName evidence="3 4">Uncharacterized protein LOC107425008</fullName>
    </submittedName>
</protein>
<evidence type="ECO:0000259" key="1">
    <source>
        <dbReference type="Pfam" id="PF25071"/>
    </source>
</evidence>
<name>A0A6P4A9A2_ZIZJJ</name>
<reference evidence="3 4" key="1">
    <citation type="submission" date="2025-05" db="UniProtKB">
        <authorList>
            <consortium name="RefSeq"/>
        </authorList>
    </citation>
    <scope>IDENTIFICATION</scope>
    <source>
        <tissue evidence="3 4">Seedling</tissue>
    </source>
</reference>
<gene>
    <name evidence="3 4" type="primary">LOC107425008</name>
</gene>
<dbReference type="KEGG" id="zju:107425008"/>
<accession>A0A6P4A9A2</accession>
<dbReference type="AlphaFoldDB" id="A0A6P4A9A2"/>